<keyword evidence="2" id="KW-1185">Reference proteome</keyword>
<accession>A0A926I3P1</accession>
<reference evidence="1" key="1">
    <citation type="submission" date="2020-08" db="EMBL/GenBank/DDBJ databases">
        <title>Genome public.</title>
        <authorList>
            <person name="Liu C."/>
            <person name="Sun Q."/>
        </authorList>
    </citation>
    <scope>NUCLEOTIDE SEQUENCE</scope>
    <source>
        <strain evidence="1">NSJ-31</strain>
    </source>
</reference>
<name>A0A926I3P1_9FIRM</name>
<evidence type="ECO:0000313" key="2">
    <source>
        <dbReference type="Proteomes" id="UP000653127"/>
    </source>
</evidence>
<organism evidence="1 2">
    <name type="scientific">Ligaoa zhengdingensis</name>
    <dbReference type="NCBI Taxonomy" id="2763658"/>
    <lineage>
        <taxon>Bacteria</taxon>
        <taxon>Bacillati</taxon>
        <taxon>Bacillota</taxon>
        <taxon>Clostridia</taxon>
        <taxon>Eubacteriales</taxon>
        <taxon>Oscillospiraceae</taxon>
        <taxon>Ligaoa</taxon>
    </lineage>
</organism>
<dbReference type="AlphaFoldDB" id="A0A926I3P1"/>
<proteinExistence type="predicted"/>
<dbReference type="EMBL" id="JACRST010000007">
    <property type="protein sequence ID" value="MBC8546559.1"/>
    <property type="molecule type" value="Genomic_DNA"/>
</dbReference>
<comment type="caution">
    <text evidence="1">The sequence shown here is derived from an EMBL/GenBank/DDBJ whole genome shotgun (WGS) entry which is preliminary data.</text>
</comment>
<dbReference type="Proteomes" id="UP000653127">
    <property type="component" value="Unassembled WGS sequence"/>
</dbReference>
<dbReference type="RefSeq" id="WP_249282637.1">
    <property type="nucleotide sequence ID" value="NZ_JACRST010000007.1"/>
</dbReference>
<sequence length="602" mass="66704">MLNRKYFPFERNSYYFGKLLTAKDFEAEQRYFNDKRRFLNRLTGADGILSGLGVIRADDASVVIQAGCALDASGREIVAPETRVVKLSTIEGFAQLTSSCAYLGISYQETPADRVYAVMAQEGAGEDSYNRVREGYKLTLLDEALVARVPQPIDEFIDRQVIYSDGDIEVAQYLPRYLPLGSSINLRVELRKIGPGAEEYSFCYELAAPNFEDAEGNRSIQVGLDHVKLACGDCKVLNYILTPEPHVWSGGGSVAVTITDFAVQRSGEVFNLNQNIELLIKPVNSGLEEFCLAHLYSKSMDKLLEESYDERLWIAKIDLIRQDEQVIIDSVAPPPFGQYTYNAQQLMLLRRLEQYYPDSAAPRTYGAPAPAQPPESYQPEAQAAVRDTACGVFELGIGLGHDQKETIFSDEIMHGLGKGPVYVQVGVEYISSAGPGEEVSEILLGDVDLFADADGNARDERVYNLSAAIKVLPERGTFIVGLRLHETTGLISLRIRWYAFRLGEIDKQLKPAHGGERYILINPDTIVLPPKGTAHISPVFINMPTEACNFRLVDAEGGHIDQSGVYTAPAKEGVYEIRVEAISDPSIYTHAFAIVSQKKKEE</sequence>
<protein>
    <submittedName>
        <fullName evidence="1">Uncharacterized protein</fullName>
    </submittedName>
</protein>
<evidence type="ECO:0000313" key="1">
    <source>
        <dbReference type="EMBL" id="MBC8546559.1"/>
    </source>
</evidence>
<gene>
    <name evidence="1" type="ORF">H8711_06375</name>
</gene>